<protein>
    <submittedName>
        <fullName evidence="1">Uncharacterized protein</fullName>
    </submittedName>
</protein>
<evidence type="ECO:0000313" key="1">
    <source>
        <dbReference type="EMBL" id="UNZ07464.1"/>
    </source>
</evidence>
<keyword evidence="2" id="KW-1185">Reference proteome</keyword>
<organism evidence="1 2">
    <name type="scientific">Streptomyces rimosus subsp. rimosus</name>
    <dbReference type="NCBI Taxonomy" id="132474"/>
    <lineage>
        <taxon>Bacteria</taxon>
        <taxon>Bacillati</taxon>
        <taxon>Actinomycetota</taxon>
        <taxon>Actinomycetes</taxon>
        <taxon>Kitasatosporales</taxon>
        <taxon>Streptomycetaceae</taxon>
        <taxon>Streptomyces</taxon>
    </lineage>
</organism>
<name>A0ABY3ZG81_STRRM</name>
<dbReference type="Proteomes" id="UP000829494">
    <property type="component" value="Chromosome"/>
</dbReference>
<evidence type="ECO:0000313" key="2">
    <source>
        <dbReference type="Proteomes" id="UP000829494"/>
    </source>
</evidence>
<gene>
    <name evidence="1" type="ORF">SRIMR7_35450</name>
</gene>
<sequence>MAKNLAVIPRPGAAHIRSRVCGPRHLHRRTG</sequence>
<reference evidence="1 2" key="1">
    <citation type="submission" date="2022-03" db="EMBL/GenBank/DDBJ databases">
        <title>Complete genome of Streptomyces rimosus ssp. rimosus R7 (=ATCC 10970).</title>
        <authorList>
            <person name="Beganovic S."/>
            <person name="Ruckert C."/>
            <person name="Busche T."/>
            <person name="Kalinowski J."/>
            <person name="Wittmann C."/>
        </authorList>
    </citation>
    <scope>NUCLEOTIDE SEQUENCE [LARGE SCALE GENOMIC DNA]</scope>
    <source>
        <strain evidence="1 2">R7</strain>
    </source>
</reference>
<accession>A0ABY3ZG81</accession>
<proteinExistence type="predicted"/>
<dbReference type="EMBL" id="CP094298">
    <property type="protein sequence ID" value="UNZ07464.1"/>
    <property type="molecule type" value="Genomic_DNA"/>
</dbReference>